<protein>
    <recommendedName>
        <fullName evidence="4">Clock-controlled pheromone ccg-4</fullName>
    </recommendedName>
</protein>
<organism evidence="2 3">
    <name type="scientific">Ophiocordyceps unilateralis</name>
    <name type="common">Zombie-ant fungus</name>
    <name type="synonym">Torrubia unilateralis</name>
    <dbReference type="NCBI Taxonomy" id="268505"/>
    <lineage>
        <taxon>Eukaryota</taxon>
        <taxon>Fungi</taxon>
        <taxon>Dikarya</taxon>
        <taxon>Ascomycota</taxon>
        <taxon>Pezizomycotina</taxon>
        <taxon>Sordariomycetes</taxon>
        <taxon>Hypocreomycetidae</taxon>
        <taxon>Hypocreales</taxon>
        <taxon>Ophiocordycipitaceae</taxon>
        <taxon>Ophiocordyceps</taxon>
    </lineage>
</organism>
<gene>
    <name evidence="2" type="ORF">XA68_11266</name>
</gene>
<dbReference type="EMBL" id="LAZP02000141">
    <property type="protein sequence ID" value="PFH60239.1"/>
    <property type="molecule type" value="Genomic_DNA"/>
</dbReference>
<reference evidence="2 3" key="1">
    <citation type="journal article" date="2015" name="BMC Genomics">
        <title>Gene expression during zombie ant biting behavior reflects the complexity underlying fungal parasitic behavioral manipulation.</title>
        <authorList>
            <person name="de Bekker C."/>
            <person name="Ohm R.A."/>
            <person name="Loreto R.G."/>
            <person name="Sebastian A."/>
            <person name="Albert I."/>
            <person name="Merrow M."/>
            <person name="Brachmann A."/>
            <person name="Hughes D.P."/>
        </authorList>
    </citation>
    <scope>NUCLEOTIDE SEQUENCE [LARGE SCALE GENOMIC DNA]</scope>
    <source>
        <strain evidence="2 3">SC16a</strain>
    </source>
</reference>
<evidence type="ECO:0008006" key="4">
    <source>
        <dbReference type="Google" id="ProtNLM"/>
    </source>
</evidence>
<dbReference type="Proteomes" id="UP000037136">
    <property type="component" value="Unassembled WGS sequence"/>
</dbReference>
<evidence type="ECO:0000313" key="2">
    <source>
        <dbReference type="EMBL" id="PFH60239.1"/>
    </source>
</evidence>
<name>A0A2A9PFS4_OPHUN</name>
<sequence>MKATCIVALVLASGAFALPQPWCGRPNTNCSKVKRAVGAFAQTMKSSQQLIKKDSVANMEAKDIEVAANGALSDLGHLLALSDDNPEQYVNSLGLAPEEPKALVKRDDGSVEAMEAEDRRSCLAEGGACWIAKRAADAVLEIVNANQDESPKAVTAEEEECFRPGNPCWHEKRNILALRSVASEISAWLQ</sequence>
<proteinExistence type="predicted"/>
<reference evidence="2 3" key="2">
    <citation type="journal article" date="2017" name="Sci. Rep.">
        <title>Ant-infecting Ophiocordyceps genomes reveal a high diversity of potential behavioral manipulation genes and a possible major role for enterotoxins.</title>
        <authorList>
            <person name="de Bekker C."/>
            <person name="Ohm R.A."/>
            <person name="Evans H.C."/>
            <person name="Brachmann A."/>
            <person name="Hughes D.P."/>
        </authorList>
    </citation>
    <scope>NUCLEOTIDE SEQUENCE [LARGE SCALE GENOMIC DNA]</scope>
    <source>
        <strain evidence="2 3">SC16a</strain>
    </source>
</reference>
<keyword evidence="1" id="KW-0732">Signal</keyword>
<feature type="signal peptide" evidence="1">
    <location>
        <begin position="1"/>
        <end position="17"/>
    </location>
</feature>
<accession>A0A2A9PFS4</accession>
<feature type="chain" id="PRO_5012292710" description="Clock-controlled pheromone ccg-4" evidence="1">
    <location>
        <begin position="18"/>
        <end position="190"/>
    </location>
</feature>
<dbReference type="AlphaFoldDB" id="A0A2A9PFS4"/>
<dbReference type="STRING" id="268505.A0A2A9PFS4"/>
<evidence type="ECO:0000313" key="3">
    <source>
        <dbReference type="Proteomes" id="UP000037136"/>
    </source>
</evidence>
<keyword evidence="3" id="KW-1185">Reference proteome</keyword>
<comment type="caution">
    <text evidence="2">The sequence shown here is derived from an EMBL/GenBank/DDBJ whole genome shotgun (WGS) entry which is preliminary data.</text>
</comment>
<evidence type="ECO:0000256" key="1">
    <source>
        <dbReference type="SAM" id="SignalP"/>
    </source>
</evidence>
<dbReference type="OrthoDB" id="4920894at2759"/>